<organism evidence="1 2">
    <name type="scientific">Candidatus Obscuribacter phosphatis</name>
    <dbReference type="NCBI Taxonomy" id="1906157"/>
    <lineage>
        <taxon>Bacteria</taxon>
        <taxon>Bacillati</taxon>
        <taxon>Candidatus Melainabacteria</taxon>
        <taxon>Candidatus Obscuribacterales</taxon>
        <taxon>Candidatus Obscuribacteraceae</taxon>
        <taxon>Candidatus Obscuribacter</taxon>
    </lineage>
</organism>
<dbReference type="AlphaFoldDB" id="A0A8J7PHV0"/>
<evidence type="ECO:0000313" key="1">
    <source>
        <dbReference type="EMBL" id="MBN8662138.1"/>
    </source>
</evidence>
<proteinExistence type="predicted"/>
<dbReference type="Proteomes" id="UP000664277">
    <property type="component" value="Unassembled WGS sequence"/>
</dbReference>
<sequence>MNKTIDNRDLLIFFVNSTLPLPDRFDQPMPADCLVELPTKREKLRQAYKLAALPAKEIVPSAQEVVIELEPSANKLDQLEACLRPLREEIEEFRPSRVFILRDDLGALAKQQILAPLADELMDKALTLTSL</sequence>
<reference evidence="1" key="1">
    <citation type="submission" date="2021-02" db="EMBL/GenBank/DDBJ databases">
        <title>Genome-Resolved Metagenomics of a Microbial Community Performing Photosynthetic Biological Nutrient Removal.</title>
        <authorList>
            <person name="Mcdaniel E.A."/>
        </authorList>
    </citation>
    <scope>NUCLEOTIDE SEQUENCE</scope>
    <source>
        <strain evidence="1">UWPOB_OBS1</strain>
    </source>
</reference>
<name>A0A8J7PHV0_9BACT</name>
<dbReference type="EMBL" id="JAFLCK010000031">
    <property type="protein sequence ID" value="MBN8662138.1"/>
    <property type="molecule type" value="Genomic_DNA"/>
</dbReference>
<gene>
    <name evidence="1" type="ORF">J0M35_17350</name>
</gene>
<protein>
    <submittedName>
        <fullName evidence="1">Uncharacterized protein</fullName>
    </submittedName>
</protein>
<evidence type="ECO:0000313" key="2">
    <source>
        <dbReference type="Proteomes" id="UP000664277"/>
    </source>
</evidence>
<accession>A0A8J7PHV0</accession>
<comment type="caution">
    <text evidence="1">The sequence shown here is derived from an EMBL/GenBank/DDBJ whole genome shotgun (WGS) entry which is preliminary data.</text>
</comment>